<feature type="region of interest" description="Disordered" evidence="1">
    <location>
        <begin position="537"/>
        <end position="574"/>
    </location>
</feature>
<proteinExistence type="predicted"/>
<name>A0AAN6G902_9BASI</name>
<feature type="compositionally biased region" description="Low complexity" evidence="1">
    <location>
        <begin position="556"/>
        <end position="569"/>
    </location>
</feature>
<dbReference type="Proteomes" id="UP001176521">
    <property type="component" value="Unassembled WGS sequence"/>
</dbReference>
<accession>A0AAN6G902</accession>
<evidence type="ECO:0000313" key="3">
    <source>
        <dbReference type="Proteomes" id="UP001176521"/>
    </source>
</evidence>
<dbReference type="AlphaFoldDB" id="A0AAN6G902"/>
<organism evidence="2 3">
    <name type="scientific">Tilletia horrida</name>
    <dbReference type="NCBI Taxonomy" id="155126"/>
    <lineage>
        <taxon>Eukaryota</taxon>
        <taxon>Fungi</taxon>
        <taxon>Dikarya</taxon>
        <taxon>Basidiomycota</taxon>
        <taxon>Ustilaginomycotina</taxon>
        <taxon>Exobasidiomycetes</taxon>
        <taxon>Tilletiales</taxon>
        <taxon>Tilletiaceae</taxon>
        <taxon>Tilletia</taxon>
    </lineage>
</organism>
<feature type="compositionally biased region" description="Polar residues" evidence="1">
    <location>
        <begin position="432"/>
        <end position="449"/>
    </location>
</feature>
<reference evidence="2" key="1">
    <citation type="journal article" date="2023" name="PhytoFront">
        <title>Draft Genome Resources of Seven Strains of Tilletia horrida, Causal Agent of Kernel Smut of Rice.</title>
        <authorList>
            <person name="Khanal S."/>
            <person name="Antony Babu S."/>
            <person name="Zhou X.G."/>
        </authorList>
    </citation>
    <scope>NUCLEOTIDE SEQUENCE</scope>
    <source>
        <strain evidence="2">TX3</strain>
    </source>
</reference>
<dbReference type="EMBL" id="JAPDMQ010000520">
    <property type="protein sequence ID" value="KAK0523345.1"/>
    <property type="molecule type" value="Genomic_DNA"/>
</dbReference>
<gene>
    <name evidence="2" type="ORF">OC842_006177</name>
</gene>
<feature type="region of interest" description="Disordered" evidence="1">
    <location>
        <begin position="643"/>
        <end position="673"/>
    </location>
</feature>
<feature type="compositionally biased region" description="Acidic residues" evidence="1">
    <location>
        <begin position="651"/>
        <end position="673"/>
    </location>
</feature>
<protein>
    <submittedName>
        <fullName evidence="2">Uncharacterized protein</fullName>
    </submittedName>
</protein>
<evidence type="ECO:0000256" key="1">
    <source>
        <dbReference type="SAM" id="MobiDB-lite"/>
    </source>
</evidence>
<feature type="region of interest" description="Disordered" evidence="1">
    <location>
        <begin position="398"/>
        <end position="453"/>
    </location>
</feature>
<comment type="caution">
    <text evidence="2">The sequence shown here is derived from an EMBL/GenBank/DDBJ whole genome shotgun (WGS) entry which is preliminary data.</text>
</comment>
<keyword evidence="3" id="KW-1185">Reference proteome</keyword>
<feature type="compositionally biased region" description="Polar residues" evidence="1">
    <location>
        <begin position="537"/>
        <end position="554"/>
    </location>
</feature>
<sequence>MALSQPPRADPAAALPTAPGDGIGKNLAELNESMKAGQEALLRASHTEHVAQVKLSIAIQDVLLLSQISRQRTDLRDEIDDIRDKVEAHTGLLEQNARRQRNAARLAEIRVKARPLIPSASPSHGVVPLLDLRWQAGNFKALCLPVAGHPPLQVCILSDSSTAPLPPRHAKRVQKRCKMVKNDQQCNNKEAFSDKVPAALQSLWKDAQSVIKMHKVSQSIAKLRAQMNSFNTLTPSNSMPPPAPPSTNPAWSHIPLLQRHRDSASLLQQSTGRQINAIHHLQRLQERTLLEHGIETYRIQNGCGGARDRLTALVEQVEADFRETHQLIERRLVETRERLSQQMKDALRVLPNEEQLACDTTAAVVQNMRMQTNGMRALAEASHTEAAQLIQQTAQLASAVGSASAPQGSQEPHPPAKRARTSHESEGHAPVASTTQSYPNAAQPSSQRSVVPASSHFYSTPRADIVFLHTLMAHPTTKKYVQAMQMDDEVLIGISSYDAWFVQQQGQQQKAPGVQAGVGPVQRNWVPARALCAPLSKSTAHNNSTSGTAATGQVRTAPTPGTGTSATAHTGKENLVGSSRLTVALDWACASGTSAPAHAQQRGNTSTRGGRQVIVGPVCAVYGPAYRGRRDSVSRAQYVIYEAVEKSKDGEDSDEGDGDDEGDVYSEDDYEDY</sequence>
<evidence type="ECO:0000313" key="2">
    <source>
        <dbReference type="EMBL" id="KAK0523345.1"/>
    </source>
</evidence>
<feature type="region of interest" description="Disordered" evidence="1">
    <location>
        <begin position="1"/>
        <end position="24"/>
    </location>
</feature>